<dbReference type="EMBL" id="JAOAMV010000013">
    <property type="protein sequence ID" value="MCT2560222.1"/>
    <property type="molecule type" value="Genomic_DNA"/>
</dbReference>
<reference evidence="1" key="1">
    <citation type="submission" date="2022-09" db="EMBL/GenBank/DDBJ databases">
        <title>The genome sequence of Tsuneonella sp. YG55.</title>
        <authorList>
            <person name="Liu Y."/>
        </authorList>
    </citation>
    <scope>NUCLEOTIDE SEQUENCE</scope>
    <source>
        <strain evidence="1">YG55</strain>
    </source>
</reference>
<sequence length="387" mass="40292">MKTGAEQIGSRMKAVVAISAAEARLSEDCEVGRSSSVNAKLIARLNKARKSFACRRIDFSATDRLLRKGTPQAGDLLLARVETIGHHAKLESPAGRRATLYPGDEIIVAFGARYAPDQFEADVPPDLSPCELVASGGIAARVLSRHSKTRRATRIKPIGLLADVRGKPLNLADFALPRPVPRGNRPIVVAIAGTSMNSGKTTSAAALVHGLARAGLRVAGIKVSGTGSGNDLWSMADAGAEWVFDFTDLGYATTAGLPIPSLEQVATDLVDHVTGLGADIVVLEVADGLFQAETSGLLQSATFQRLVTGVLFAASNSMGAVGGADWLARHNLSLLALTGLVTASPLAMREVAANIDSSVLTPDDLMDPHIATNLCFSVGGGTNARTA</sequence>
<dbReference type="RefSeq" id="WP_259963342.1">
    <property type="nucleotide sequence ID" value="NZ_JAOAMV010000013.1"/>
</dbReference>
<proteinExistence type="predicted"/>
<dbReference type="Proteomes" id="UP001142648">
    <property type="component" value="Unassembled WGS sequence"/>
</dbReference>
<dbReference type="InterPro" id="IPR027417">
    <property type="entry name" value="P-loop_NTPase"/>
</dbReference>
<organism evidence="1 2">
    <name type="scientific">Tsuneonella litorea</name>
    <dbReference type="NCBI Taxonomy" id="2976475"/>
    <lineage>
        <taxon>Bacteria</taxon>
        <taxon>Pseudomonadati</taxon>
        <taxon>Pseudomonadota</taxon>
        <taxon>Alphaproteobacteria</taxon>
        <taxon>Sphingomonadales</taxon>
        <taxon>Erythrobacteraceae</taxon>
        <taxon>Tsuneonella</taxon>
    </lineage>
</organism>
<dbReference type="AlphaFoldDB" id="A0A9X3ANV9"/>
<protein>
    <submittedName>
        <fullName evidence="1">DUF1611 domain-containing protein</fullName>
    </submittedName>
</protein>
<keyword evidence="2" id="KW-1185">Reference proteome</keyword>
<accession>A0A9X3ANV9</accession>
<dbReference type="SUPFAM" id="SSF52540">
    <property type="entry name" value="P-loop containing nucleoside triphosphate hydrolases"/>
    <property type="match status" value="1"/>
</dbReference>
<comment type="caution">
    <text evidence="1">The sequence shown here is derived from an EMBL/GenBank/DDBJ whole genome shotgun (WGS) entry which is preliminary data.</text>
</comment>
<gene>
    <name evidence="1" type="ORF">N0B51_14660</name>
</gene>
<evidence type="ECO:0000313" key="2">
    <source>
        <dbReference type="Proteomes" id="UP001142648"/>
    </source>
</evidence>
<dbReference type="Gene3D" id="3.40.50.300">
    <property type="entry name" value="P-loop containing nucleotide triphosphate hydrolases"/>
    <property type="match status" value="1"/>
</dbReference>
<evidence type="ECO:0000313" key="1">
    <source>
        <dbReference type="EMBL" id="MCT2560222.1"/>
    </source>
</evidence>
<name>A0A9X3ANV9_9SPHN</name>